<gene>
    <name evidence="1" type="ORF">MmonteBS_09520</name>
    <name evidence="2" type="ORF">NJB18185_45030</name>
</gene>
<reference evidence="1" key="1">
    <citation type="journal article" date="2018" name="Genome Announc.">
        <title>Draft Genome Sequence of Mycobacterium montefiorense Isolated from Japanese Black Salamander (Hynobius nigrescens).</title>
        <authorList>
            <person name="Fukano H."/>
            <person name="Yoshida M."/>
            <person name="Shimizu A."/>
            <person name="Iwao H."/>
            <person name="Katayama Y."/>
            <person name="Omatsu T."/>
            <person name="Mizutani T."/>
            <person name="Kurata O."/>
            <person name="Wada S."/>
            <person name="Hoshino Y."/>
        </authorList>
    </citation>
    <scope>NUCLEOTIDE SEQUENCE</scope>
    <source>
        <strain evidence="1">BS</strain>
    </source>
</reference>
<organism evidence="2 4">
    <name type="scientific">Mycobacterium montefiorense</name>
    <dbReference type="NCBI Taxonomy" id="154654"/>
    <lineage>
        <taxon>Bacteria</taxon>
        <taxon>Bacillati</taxon>
        <taxon>Actinomycetota</taxon>
        <taxon>Actinomycetes</taxon>
        <taxon>Mycobacteriales</taxon>
        <taxon>Mycobacteriaceae</taxon>
        <taxon>Mycobacterium</taxon>
        <taxon>Mycobacterium simiae complex</taxon>
    </lineage>
</organism>
<evidence type="ECO:0000313" key="2">
    <source>
        <dbReference type="EMBL" id="GKU74732.1"/>
    </source>
</evidence>
<dbReference type="Proteomes" id="UP000245060">
    <property type="component" value="Unassembled WGS sequence"/>
</dbReference>
<dbReference type="AlphaFoldDB" id="A0AA37PR70"/>
<evidence type="ECO:0000313" key="1">
    <source>
        <dbReference type="EMBL" id="GBG36580.1"/>
    </source>
</evidence>
<dbReference type="Proteomes" id="UP001139505">
    <property type="component" value="Unassembled WGS sequence"/>
</dbReference>
<evidence type="ECO:0000313" key="3">
    <source>
        <dbReference type="Proteomes" id="UP000245060"/>
    </source>
</evidence>
<evidence type="ECO:0000313" key="4">
    <source>
        <dbReference type="Proteomes" id="UP001139505"/>
    </source>
</evidence>
<protein>
    <recommendedName>
        <fullName evidence="5">RNA 2'-phosphotransferase</fullName>
    </recommendedName>
</protein>
<reference evidence="2" key="4">
    <citation type="submission" date="2022-04" db="EMBL/GenBank/DDBJ databases">
        <authorList>
            <person name="Komine T."/>
            <person name="Fukano H."/>
            <person name="Wada S."/>
        </authorList>
    </citation>
    <scope>NUCLEOTIDE SEQUENCE</scope>
    <source>
        <strain evidence="2">NJB18185</strain>
    </source>
</reference>
<keyword evidence="3" id="KW-1185">Reference proteome</keyword>
<name>A0AA37PR70_9MYCO</name>
<dbReference type="EMBL" id="BQYH01000063">
    <property type="protein sequence ID" value="GKU74732.1"/>
    <property type="molecule type" value="Genomic_DNA"/>
</dbReference>
<sequence>MGGIVADELDVDVVALHLGSNRVLNGIGDAAMDFVGHEDGLADAVPGWVGSSQLALGELAARWEARHNQHKVRVGGLGTHVAEAMVGYSTNEDRSASALRSVRE</sequence>
<reference evidence="3" key="2">
    <citation type="submission" date="2018-04" db="EMBL/GenBank/DDBJ databases">
        <title>Draft genome sequence of Mycobacterium montefiorense isolated from Japanese black salamander.</title>
        <authorList>
            <person name="Fukano H."/>
            <person name="Yoshida M."/>
            <person name="Shimizu A."/>
            <person name="Iwao H."/>
            <person name="Kurata O."/>
            <person name="Katayama Y."/>
            <person name="Omatsu T."/>
            <person name="Mizutani T."/>
            <person name="Wada S."/>
            <person name="Hoshino Y."/>
        </authorList>
    </citation>
    <scope>NUCLEOTIDE SEQUENCE [LARGE SCALE GENOMIC DNA]</scope>
    <source>
        <strain evidence="3">BS</strain>
    </source>
</reference>
<reference evidence="2" key="3">
    <citation type="journal article" date="2022" name="Microbiol. Resour. Announc.">
        <title>Draft Genome Sequences of Eight Mycobacterium montefiorense Strains Isolated from Salamanders in Captivity.</title>
        <authorList>
            <person name="Komine T."/>
            <person name="Ihara H."/>
            <person name="Fukano H."/>
            <person name="Hoshino Y."/>
            <person name="Kurata O."/>
            <person name="Wada S."/>
        </authorList>
    </citation>
    <scope>NUCLEOTIDE SEQUENCE</scope>
    <source>
        <strain evidence="2">NJB18185</strain>
    </source>
</reference>
<dbReference type="EMBL" id="BFCH01000007">
    <property type="protein sequence ID" value="GBG36580.1"/>
    <property type="molecule type" value="Genomic_DNA"/>
</dbReference>
<proteinExistence type="predicted"/>
<accession>A0AA37PR70</accession>
<comment type="caution">
    <text evidence="2">The sequence shown here is derived from an EMBL/GenBank/DDBJ whole genome shotgun (WGS) entry which is preliminary data.</text>
</comment>
<evidence type="ECO:0008006" key="5">
    <source>
        <dbReference type="Google" id="ProtNLM"/>
    </source>
</evidence>